<keyword evidence="4" id="KW-1185">Reference proteome</keyword>
<evidence type="ECO:0000313" key="3">
    <source>
        <dbReference type="EMBL" id="RRG22920.1"/>
    </source>
</evidence>
<reference evidence="3 4" key="1">
    <citation type="submission" date="2018-07" db="EMBL/GenBank/DDBJ databases">
        <title>Draft genome sequence of Ancylomarina sp. M1P.</title>
        <authorList>
            <person name="Yadav S."/>
            <person name="Villanueva L."/>
            <person name="Damste J.S.S."/>
        </authorList>
    </citation>
    <scope>NUCLEOTIDE SEQUENCE [LARGE SCALE GENOMIC DNA]</scope>
    <source>
        <strain evidence="3 4">M1P</strain>
    </source>
</reference>
<protein>
    <recommendedName>
        <fullName evidence="5">Arsenate reductase</fullName>
    </recommendedName>
</protein>
<organism evidence="3 4">
    <name type="scientific">Ancylomarina euxinus</name>
    <dbReference type="NCBI Taxonomy" id="2283627"/>
    <lineage>
        <taxon>Bacteria</taxon>
        <taxon>Pseudomonadati</taxon>
        <taxon>Bacteroidota</taxon>
        <taxon>Bacteroidia</taxon>
        <taxon>Marinilabiliales</taxon>
        <taxon>Marinifilaceae</taxon>
        <taxon>Ancylomarina</taxon>
    </lineage>
</organism>
<name>A0A425Y3R6_9BACT</name>
<evidence type="ECO:0000256" key="2">
    <source>
        <dbReference type="PROSITE-ProRule" id="PRU01282"/>
    </source>
</evidence>
<dbReference type="AlphaFoldDB" id="A0A425Y3R6"/>
<dbReference type="EMBL" id="QQWG01000004">
    <property type="protein sequence ID" value="RRG22920.1"/>
    <property type="molecule type" value="Genomic_DNA"/>
</dbReference>
<comment type="similarity">
    <text evidence="1 2">Belongs to the ArsC family.</text>
</comment>
<dbReference type="InterPro" id="IPR036249">
    <property type="entry name" value="Thioredoxin-like_sf"/>
</dbReference>
<dbReference type="RefSeq" id="WP_125029919.1">
    <property type="nucleotide sequence ID" value="NZ_JAPXVP010000004.1"/>
</dbReference>
<evidence type="ECO:0000256" key="1">
    <source>
        <dbReference type="ARBA" id="ARBA00007198"/>
    </source>
</evidence>
<dbReference type="PANTHER" id="PTHR30041:SF8">
    <property type="entry name" value="PROTEIN YFFB"/>
    <property type="match status" value="1"/>
</dbReference>
<accession>A0A425Y3R6</accession>
<dbReference type="Proteomes" id="UP000285794">
    <property type="component" value="Unassembled WGS sequence"/>
</dbReference>
<gene>
    <name evidence="3" type="ORF">DWB61_05630</name>
</gene>
<dbReference type="Gene3D" id="3.40.30.10">
    <property type="entry name" value="Glutaredoxin"/>
    <property type="match status" value="1"/>
</dbReference>
<dbReference type="OrthoDB" id="1120494at2"/>
<dbReference type="PROSITE" id="PS51353">
    <property type="entry name" value="ARSC"/>
    <property type="match status" value="1"/>
</dbReference>
<dbReference type="PANTHER" id="PTHR30041">
    <property type="entry name" value="ARSENATE REDUCTASE"/>
    <property type="match status" value="1"/>
</dbReference>
<evidence type="ECO:0008006" key="5">
    <source>
        <dbReference type="Google" id="ProtNLM"/>
    </source>
</evidence>
<dbReference type="Pfam" id="PF03960">
    <property type="entry name" value="ArsC"/>
    <property type="match status" value="1"/>
</dbReference>
<sequence length="118" mass="13670">MTNKIYYLSTCSTCQRIMKELGIDETFNQQDIKTENINEADLKTFAKQAGSYEALFSKRAMKYKSMGLKEKNLSEEDYKQLMLDEYTFLKRPFILIDGEAFVGNSKKIVEAAKIKLNK</sequence>
<dbReference type="InterPro" id="IPR006660">
    <property type="entry name" value="Arsenate_reductase-like"/>
</dbReference>
<proteinExistence type="inferred from homology"/>
<dbReference type="SUPFAM" id="SSF52833">
    <property type="entry name" value="Thioredoxin-like"/>
    <property type="match status" value="1"/>
</dbReference>
<comment type="caution">
    <text evidence="3">The sequence shown here is derived from an EMBL/GenBank/DDBJ whole genome shotgun (WGS) entry which is preliminary data.</text>
</comment>
<evidence type="ECO:0000313" key="4">
    <source>
        <dbReference type="Proteomes" id="UP000285794"/>
    </source>
</evidence>